<dbReference type="SUPFAM" id="SSF56719">
    <property type="entry name" value="Type II DNA topoisomerase"/>
    <property type="match status" value="1"/>
</dbReference>
<proteinExistence type="inferred from homology"/>
<evidence type="ECO:0000256" key="6">
    <source>
        <dbReference type="ARBA" id="ARBA00023029"/>
    </source>
</evidence>
<evidence type="ECO:0000256" key="10">
    <source>
        <dbReference type="PROSITE-ProRule" id="PRU01384"/>
    </source>
</evidence>
<dbReference type="InterPro" id="IPR013757">
    <property type="entry name" value="Topo_IIA_A_a_sf"/>
</dbReference>
<accession>A0A6L9EQ51</accession>
<dbReference type="Proteomes" id="UP000474042">
    <property type="component" value="Unassembled WGS sequence"/>
</dbReference>
<dbReference type="GO" id="GO:0005737">
    <property type="term" value="C:cytoplasm"/>
    <property type="evidence" value="ECO:0007669"/>
    <property type="project" value="UniProtKB-SubCell"/>
</dbReference>
<dbReference type="NCBIfam" id="TIGR01062">
    <property type="entry name" value="parC_Gneg"/>
    <property type="match status" value="1"/>
</dbReference>
<dbReference type="GO" id="GO:0034335">
    <property type="term" value="F:DNA negative supercoiling activity"/>
    <property type="evidence" value="ECO:0007669"/>
    <property type="project" value="UniProtKB-ARBA"/>
</dbReference>
<feature type="region of interest" description="Disordered" evidence="11">
    <location>
        <begin position="804"/>
        <end position="837"/>
    </location>
</feature>
<dbReference type="EC" id="5.6.2.2" evidence="9"/>
<dbReference type="FunFam" id="1.10.268.10:FF:000001">
    <property type="entry name" value="DNA gyrase subunit A"/>
    <property type="match status" value="1"/>
</dbReference>
<comment type="subunit">
    <text evidence="9">Heterotetramer, composed of two GyrA and two GyrB chains. In the heterotetramer, GyrA contains the active site tyrosine that forms a transient covalent intermediate with DNA, while GyrB binds cofactors and catalyzes ATP hydrolysis.</text>
</comment>
<comment type="catalytic activity">
    <reaction evidence="1 9 10">
        <text>ATP-dependent breakage, passage and rejoining of double-stranded DNA.</text>
        <dbReference type="EC" id="5.6.2.2"/>
    </reaction>
</comment>
<dbReference type="InterPro" id="IPR013760">
    <property type="entry name" value="Topo_IIA-like_dom_sf"/>
</dbReference>
<evidence type="ECO:0000256" key="8">
    <source>
        <dbReference type="ARBA" id="ARBA00023235"/>
    </source>
</evidence>
<dbReference type="Pfam" id="PF03989">
    <property type="entry name" value="DNA_gyraseA_C"/>
    <property type="match status" value="6"/>
</dbReference>
<dbReference type="InterPro" id="IPR005743">
    <property type="entry name" value="GyrA"/>
</dbReference>
<evidence type="ECO:0000256" key="3">
    <source>
        <dbReference type="ARBA" id="ARBA00022490"/>
    </source>
</evidence>
<dbReference type="FunFam" id="3.30.1360.40:FF:000002">
    <property type="entry name" value="DNA gyrase subunit A"/>
    <property type="match status" value="1"/>
</dbReference>
<dbReference type="FunFam" id="2.120.10.90:FF:000004">
    <property type="entry name" value="DNA gyrase subunit A"/>
    <property type="match status" value="1"/>
</dbReference>
<dbReference type="GO" id="GO:0006265">
    <property type="term" value="P:DNA topological change"/>
    <property type="evidence" value="ECO:0007669"/>
    <property type="project" value="UniProtKB-UniRule"/>
</dbReference>
<keyword evidence="4 9" id="KW-0547">Nucleotide-binding</keyword>
<comment type="caution">
    <text evidence="13">The sequence shown here is derived from an EMBL/GenBank/DDBJ whole genome shotgun (WGS) entry which is preliminary data.</text>
</comment>
<evidence type="ECO:0000256" key="5">
    <source>
        <dbReference type="ARBA" id="ARBA00022840"/>
    </source>
</evidence>
<evidence type="ECO:0000256" key="4">
    <source>
        <dbReference type="ARBA" id="ARBA00022741"/>
    </source>
</evidence>
<dbReference type="InterPro" id="IPR013758">
    <property type="entry name" value="Topo_IIA_A/C_ab"/>
</dbReference>
<dbReference type="FunFam" id="3.90.199.10:FF:000001">
    <property type="entry name" value="DNA gyrase subunit A"/>
    <property type="match status" value="1"/>
</dbReference>
<protein>
    <recommendedName>
        <fullName evidence="9">DNA gyrase subunit A</fullName>
        <ecNumber evidence="9">5.6.2.2</ecNumber>
    </recommendedName>
</protein>
<sequence length="837" mass="93335">MDIFNEGKVIPVDINHEMKKCYIDYAMSVIVGRALPDVRDGLKPVHRRILYSLQGLGLTPEKGYRKCARIVGEVLGKYHPHGDSSVYDALVRMAQDFSMRYMLVDGHGNFGSVDGDSAAAMRYTEAKMNKIAVEMLRDINKNTVDFMTNFDGEEQEPVVLPSRFPNLLVNGSSGIAVGMATNIPPHNLGEIIDGTIMLIDNPELTVLDLMTKIQGPDFPTGATIMGKAGIRAAYETGRGKIVVRADAEIEEENGRHKIVVTEIPYQVNKAKLIENIADLVKDKKITGISDLRDESDRDGMRIVVELKRDANPNVVLNLLYKHTKLQDSFGVIMLALVNNEPRVLNIKEILSNYIDYQKEVITRRTVFELNKAEARAHILEGLRIALDNIDEVISIIRHSKTAEIAKNTLMEKFALSDKQATAILEMRLRRLTGLEREKIEEEYAELMKQIEYLKSILASEEKLLGVIKDELSDIKAKYSDERRTKIEKVVNEIDIEDLIQEEDVVITLTNSGYIKRISADTYSAQRRGGKGIQAMTTKEDDFVEHVMITSTHSDVLFFTNRGRVYKLRAYEIPDAGRQAKGTNVINLIAIEPDEKIQTVLTVSDGKKEGFLFMATKNGIVKKTHISEFKNLRKNGLIALSLKDNDELLKVKNTYGDANIMIVTQNGYAVRFNEKNVRAMGRTASGVKAINLKDDDVAVCMDIAVDGEELLVISENGFGKRTPVSEYKVQNRGGVGLITYKISEKTGKLTGATICKVDDELMLINSSGVAIRINVADISVTNRSAMGVTLMRTTEDEKVVAIAKILSSDDSEEDEEKLESNTTPETIEENSSESNSEE</sequence>
<evidence type="ECO:0000313" key="14">
    <source>
        <dbReference type="Proteomes" id="UP000474042"/>
    </source>
</evidence>
<dbReference type="PROSITE" id="PS52040">
    <property type="entry name" value="TOPO_IIA"/>
    <property type="match status" value="1"/>
</dbReference>
<keyword evidence="3 9" id="KW-0963">Cytoplasm</keyword>
<evidence type="ECO:0000313" key="13">
    <source>
        <dbReference type="EMBL" id="NAS18451.1"/>
    </source>
</evidence>
<feature type="domain" description="Topo IIA-type catalytic" evidence="12">
    <location>
        <begin position="35"/>
        <end position="498"/>
    </location>
</feature>
<dbReference type="NCBIfam" id="TIGR01063">
    <property type="entry name" value="gyrA"/>
    <property type="match status" value="1"/>
</dbReference>
<dbReference type="Gene3D" id="3.90.199.10">
    <property type="entry name" value="Topoisomerase II, domain 5"/>
    <property type="match status" value="1"/>
</dbReference>
<feature type="active site" description="O-(5'-phospho-DNA)-tyrosine intermediate" evidence="9 10">
    <location>
        <position position="123"/>
    </location>
</feature>
<evidence type="ECO:0000256" key="1">
    <source>
        <dbReference type="ARBA" id="ARBA00000185"/>
    </source>
</evidence>
<dbReference type="GO" id="GO:0009330">
    <property type="term" value="C:DNA topoisomerase type II (double strand cut, ATP-hydrolyzing) complex"/>
    <property type="evidence" value="ECO:0007669"/>
    <property type="project" value="TreeGrafter"/>
</dbReference>
<comment type="subcellular location">
    <subcellularLocation>
        <location evidence="9">Cytoplasm</location>
    </subcellularLocation>
</comment>
<dbReference type="GO" id="GO:0006261">
    <property type="term" value="P:DNA-templated DNA replication"/>
    <property type="evidence" value="ECO:0007669"/>
    <property type="project" value="UniProtKB-UniRule"/>
</dbReference>
<dbReference type="InterPro" id="IPR050220">
    <property type="entry name" value="Type_II_DNA_Topoisomerases"/>
</dbReference>
<feature type="short sequence motif" description="GyrA-box" evidence="9">
    <location>
        <begin position="525"/>
        <end position="531"/>
    </location>
</feature>
<dbReference type="GO" id="GO:0003677">
    <property type="term" value="F:DNA binding"/>
    <property type="evidence" value="ECO:0007669"/>
    <property type="project" value="UniProtKB-UniRule"/>
</dbReference>
<dbReference type="InterPro" id="IPR035516">
    <property type="entry name" value="Gyrase/topoIV_suA_C"/>
</dbReference>
<dbReference type="SUPFAM" id="SSF101904">
    <property type="entry name" value="GyrA/ParC C-terminal domain-like"/>
    <property type="match status" value="1"/>
</dbReference>
<keyword evidence="7 9" id="KW-0238">DNA-binding</keyword>
<dbReference type="Gene3D" id="2.120.10.90">
    <property type="entry name" value="DNA gyrase/topoisomerase IV, subunit A, C-terminal"/>
    <property type="match status" value="1"/>
</dbReference>
<comment type="function">
    <text evidence="9">A type II topoisomerase that negatively supercoils closed circular double-stranded (ds) DNA in an ATP-dependent manner to modulate DNA topology and maintain chromosomes in an underwound state. Negative supercoiling favors strand separation, and DNA replication, transcription, recombination and repair, all of which involve strand separation. Also able to catalyze the interconversion of other topological isomers of dsDNA rings, including catenanes and knotted rings. Type II topoisomerases break and join 2 DNA strands simultaneously in an ATP-dependent manner.</text>
</comment>
<keyword evidence="8 9" id="KW-0413">Isomerase</keyword>
<name>A0A6L9EQ51_CLOBU</name>
<dbReference type="CDD" id="cd00187">
    <property type="entry name" value="TOP4c"/>
    <property type="match status" value="1"/>
</dbReference>
<dbReference type="EMBL" id="WOFV02000033">
    <property type="protein sequence ID" value="NAS18451.1"/>
    <property type="molecule type" value="Genomic_DNA"/>
</dbReference>
<evidence type="ECO:0000256" key="7">
    <source>
        <dbReference type="ARBA" id="ARBA00023125"/>
    </source>
</evidence>
<dbReference type="InterPro" id="IPR006691">
    <property type="entry name" value="GyrA/parC_rep"/>
</dbReference>
<gene>
    <name evidence="9 13" type="primary">gyrA</name>
    <name evidence="13" type="ORF">GND98_011365</name>
</gene>
<evidence type="ECO:0000256" key="9">
    <source>
        <dbReference type="HAMAP-Rule" id="MF_01897"/>
    </source>
</evidence>
<dbReference type="NCBIfam" id="NF004044">
    <property type="entry name" value="PRK05561.1"/>
    <property type="match status" value="1"/>
</dbReference>
<dbReference type="NCBIfam" id="NF004043">
    <property type="entry name" value="PRK05560.1"/>
    <property type="match status" value="1"/>
</dbReference>
<evidence type="ECO:0000256" key="11">
    <source>
        <dbReference type="SAM" id="MobiDB-lite"/>
    </source>
</evidence>
<keyword evidence="6 9" id="KW-0799">Topoisomerase</keyword>
<comment type="miscellaneous">
    <text evidence="9">Few gyrases are as efficient as E.coli at forming negative supercoils. Not all organisms have 2 type II topoisomerases; in organisms with a single type II topoisomerase this enzyme also has to decatenate newly replicated chromosomes.</text>
</comment>
<dbReference type="InterPro" id="IPR002205">
    <property type="entry name" value="Topo_IIA_dom_A"/>
</dbReference>
<evidence type="ECO:0000256" key="2">
    <source>
        <dbReference type="ARBA" id="ARBA00008263"/>
    </source>
</evidence>
<dbReference type="HAMAP" id="MF_01897">
    <property type="entry name" value="GyrA"/>
    <property type="match status" value="1"/>
</dbReference>
<dbReference type="SMART" id="SM00434">
    <property type="entry name" value="TOP4c"/>
    <property type="match status" value="1"/>
</dbReference>
<dbReference type="PANTHER" id="PTHR43493:SF5">
    <property type="entry name" value="DNA GYRASE SUBUNIT A, CHLOROPLASTIC_MITOCHONDRIAL"/>
    <property type="match status" value="1"/>
</dbReference>
<keyword evidence="5 9" id="KW-0067">ATP-binding</keyword>
<evidence type="ECO:0000259" key="12">
    <source>
        <dbReference type="PROSITE" id="PS52040"/>
    </source>
</evidence>
<dbReference type="Gene3D" id="3.30.1360.40">
    <property type="match status" value="1"/>
</dbReference>
<dbReference type="Pfam" id="PF00521">
    <property type="entry name" value="DNA_topoisoIV"/>
    <property type="match status" value="1"/>
</dbReference>
<organism evidence="13 14">
    <name type="scientific">Clostridium butyricum</name>
    <dbReference type="NCBI Taxonomy" id="1492"/>
    <lineage>
        <taxon>Bacteria</taxon>
        <taxon>Bacillati</taxon>
        <taxon>Bacillota</taxon>
        <taxon>Clostridia</taxon>
        <taxon>Eubacteriales</taxon>
        <taxon>Clostridiaceae</taxon>
        <taxon>Clostridium</taxon>
    </lineage>
</organism>
<dbReference type="AlphaFoldDB" id="A0A6L9EQ51"/>
<dbReference type="GO" id="GO:0005694">
    <property type="term" value="C:chromosome"/>
    <property type="evidence" value="ECO:0007669"/>
    <property type="project" value="InterPro"/>
</dbReference>
<dbReference type="GO" id="GO:0005524">
    <property type="term" value="F:ATP binding"/>
    <property type="evidence" value="ECO:0007669"/>
    <property type="project" value="UniProtKB-UniRule"/>
</dbReference>
<dbReference type="Gene3D" id="1.10.268.10">
    <property type="entry name" value="Topoisomerase, domain 3"/>
    <property type="match status" value="1"/>
</dbReference>
<comment type="similarity">
    <text evidence="2 9">Belongs to the type II topoisomerase GyrA/ParC subunit family.</text>
</comment>
<reference evidence="13 14" key="1">
    <citation type="submission" date="2020-01" db="EMBL/GenBank/DDBJ databases">
        <title>Genome sequence of a 1,3-propanediol producer, Clostridium butyricum S3.</title>
        <authorList>
            <person name="Zhou J."/>
        </authorList>
    </citation>
    <scope>NUCLEOTIDE SEQUENCE [LARGE SCALE GENOMIC DNA]</scope>
    <source>
        <strain evidence="13 14">S3</strain>
    </source>
</reference>
<dbReference type="PANTHER" id="PTHR43493">
    <property type="entry name" value="DNA GYRASE/TOPOISOMERASE SUBUNIT A"/>
    <property type="match status" value="1"/>
</dbReference>
<feature type="compositionally biased region" description="Acidic residues" evidence="11">
    <location>
        <begin position="825"/>
        <end position="837"/>
    </location>
</feature>